<sequence length="213" mass="24895">MPRTPANVVEKRPAEIIDGCKRLYKEKSFREITLKDISVETSLSRPSIYNYFQTKEEIFLAILEDEYSKWCKTLERSFSVNSMTVCEFAEAIAASLRPRELLLKILCMNLYDIEENSREECLIAFKRQYKVSLDLIEAALAEFFPSLTEKEKKSFIFQFYPFMYGIYPYVHPTEKQKKAMKEAGMESYKTSVYDLSRSFVSSLLSGILRSHNK</sequence>
<dbReference type="PROSITE" id="PS01081">
    <property type="entry name" value="HTH_TETR_1"/>
    <property type="match status" value="1"/>
</dbReference>
<dbReference type="EMBL" id="JADIMT010000093">
    <property type="protein sequence ID" value="MBO8436919.1"/>
    <property type="molecule type" value="Genomic_DNA"/>
</dbReference>
<accession>A0A9D9E4G4</accession>
<feature type="DNA-binding region" description="H-T-H motif" evidence="2">
    <location>
        <begin position="33"/>
        <end position="52"/>
    </location>
</feature>
<dbReference type="SUPFAM" id="SSF46689">
    <property type="entry name" value="Homeodomain-like"/>
    <property type="match status" value="1"/>
</dbReference>
<comment type="caution">
    <text evidence="4">The sequence shown here is derived from an EMBL/GenBank/DDBJ whole genome shotgun (WGS) entry which is preliminary data.</text>
</comment>
<dbReference type="AlphaFoldDB" id="A0A9D9E4G4"/>
<dbReference type="GO" id="GO:0003677">
    <property type="term" value="F:DNA binding"/>
    <property type="evidence" value="ECO:0007669"/>
    <property type="project" value="UniProtKB-UniRule"/>
</dbReference>
<dbReference type="Pfam" id="PF17929">
    <property type="entry name" value="TetR_C_34"/>
    <property type="match status" value="1"/>
</dbReference>
<dbReference type="InterPro" id="IPR041483">
    <property type="entry name" value="TetR_C_34"/>
</dbReference>
<reference evidence="4" key="2">
    <citation type="journal article" date="2021" name="PeerJ">
        <title>Extensive microbial diversity within the chicken gut microbiome revealed by metagenomics and culture.</title>
        <authorList>
            <person name="Gilroy R."/>
            <person name="Ravi A."/>
            <person name="Getino M."/>
            <person name="Pursley I."/>
            <person name="Horton D.L."/>
            <person name="Alikhan N.F."/>
            <person name="Baker D."/>
            <person name="Gharbi K."/>
            <person name="Hall N."/>
            <person name="Watson M."/>
            <person name="Adriaenssens E.M."/>
            <person name="Foster-Nyarko E."/>
            <person name="Jarju S."/>
            <person name="Secka A."/>
            <person name="Antonio M."/>
            <person name="Oren A."/>
            <person name="Chaudhuri R.R."/>
            <person name="La Ragione R."/>
            <person name="Hildebrand F."/>
            <person name="Pallen M.J."/>
        </authorList>
    </citation>
    <scope>NUCLEOTIDE SEQUENCE</scope>
    <source>
        <strain evidence="4">7293</strain>
    </source>
</reference>
<proteinExistence type="predicted"/>
<dbReference type="InterPro" id="IPR023772">
    <property type="entry name" value="DNA-bd_HTH_TetR-type_CS"/>
</dbReference>
<evidence type="ECO:0000256" key="1">
    <source>
        <dbReference type="ARBA" id="ARBA00023125"/>
    </source>
</evidence>
<dbReference type="InterPro" id="IPR001647">
    <property type="entry name" value="HTH_TetR"/>
</dbReference>
<dbReference type="PROSITE" id="PS50977">
    <property type="entry name" value="HTH_TETR_2"/>
    <property type="match status" value="1"/>
</dbReference>
<protein>
    <submittedName>
        <fullName evidence="4">TetR/AcrR family transcriptional regulator</fullName>
    </submittedName>
</protein>
<feature type="domain" description="HTH tetR-type" evidence="3">
    <location>
        <begin position="10"/>
        <end position="70"/>
    </location>
</feature>
<dbReference type="Gene3D" id="1.10.357.10">
    <property type="entry name" value="Tetracycline Repressor, domain 2"/>
    <property type="match status" value="1"/>
</dbReference>
<reference evidence="4" key="1">
    <citation type="submission" date="2020-10" db="EMBL/GenBank/DDBJ databases">
        <authorList>
            <person name="Gilroy R."/>
        </authorList>
    </citation>
    <scope>NUCLEOTIDE SEQUENCE</scope>
    <source>
        <strain evidence="4">7293</strain>
    </source>
</reference>
<dbReference type="PRINTS" id="PR00455">
    <property type="entry name" value="HTHTETR"/>
</dbReference>
<evidence type="ECO:0000259" key="3">
    <source>
        <dbReference type="PROSITE" id="PS50977"/>
    </source>
</evidence>
<evidence type="ECO:0000313" key="4">
    <source>
        <dbReference type="EMBL" id="MBO8436919.1"/>
    </source>
</evidence>
<evidence type="ECO:0000256" key="2">
    <source>
        <dbReference type="PROSITE-ProRule" id="PRU00335"/>
    </source>
</evidence>
<organism evidence="4 5">
    <name type="scientific">Candidatus Ornithospirochaeta stercoripullorum</name>
    <dbReference type="NCBI Taxonomy" id="2840899"/>
    <lineage>
        <taxon>Bacteria</taxon>
        <taxon>Pseudomonadati</taxon>
        <taxon>Spirochaetota</taxon>
        <taxon>Spirochaetia</taxon>
        <taxon>Spirochaetales</taxon>
        <taxon>Spirochaetaceae</taxon>
        <taxon>Spirochaetaceae incertae sedis</taxon>
        <taxon>Candidatus Ornithospirochaeta</taxon>
    </lineage>
</organism>
<name>A0A9D9E4G4_9SPIO</name>
<dbReference type="InterPro" id="IPR009057">
    <property type="entry name" value="Homeodomain-like_sf"/>
</dbReference>
<keyword evidence="1 2" id="KW-0238">DNA-binding</keyword>
<gene>
    <name evidence="4" type="ORF">IAA97_08075</name>
</gene>
<evidence type="ECO:0000313" key="5">
    <source>
        <dbReference type="Proteomes" id="UP000823615"/>
    </source>
</evidence>
<dbReference type="Proteomes" id="UP000823615">
    <property type="component" value="Unassembled WGS sequence"/>
</dbReference>
<dbReference type="Pfam" id="PF00440">
    <property type="entry name" value="TetR_N"/>
    <property type="match status" value="1"/>
</dbReference>